<organism evidence="1 2">
    <name type="scientific">Beauveria bassiana</name>
    <name type="common">White muscardine disease fungus</name>
    <name type="synonym">Tritirachium shiotae</name>
    <dbReference type="NCBI Taxonomy" id="176275"/>
    <lineage>
        <taxon>Eukaryota</taxon>
        <taxon>Fungi</taxon>
        <taxon>Dikarya</taxon>
        <taxon>Ascomycota</taxon>
        <taxon>Pezizomycotina</taxon>
        <taxon>Sordariomycetes</taxon>
        <taxon>Hypocreomycetidae</taxon>
        <taxon>Hypocreales</taxon>
        <taxon>Cordycipitaceae</taxon>
        <taxon>Beauveria</taxon>
    </lineage>
</organism>
<dbReference type="Proteomes" id="UP000235728">
    <property type="component" value="Unassembled WGS sequence"/>
</dbReference>
<dbReference type="AlphaFoldDB" id="A0A2N6N836"/>
<dbReference type="EMBL" id="MRVG01000022">
    <property type="protein sequence ID" value="PMB63428.1"/>
    <property type="molecule type" value="Genomic_DNA"/>
</dbReference>
<sequence length="77" mass="8306">MTPDVWLSKRPFQGPYANTGWRDPRARHHEDAVSTFLGEEGAENCVQSLACLSVDLSEMNTVSGVVAVHVGTGPLPI</sequence>
<comment type="caution">
    <text evidence="1">The sequence shown here is derived from an EMBL/GenBank/DDBJ whole genome shotgun (WGS) entry which is preliminary data.</text>
</comment>
<evidence type="ECO:0000313" key="1">
    <source>
        <dbReference type="EMBL" id="PMB63428.1"/>
    </source>
</evidence>
<protein>
    <submittedName>
        <fullName evidence="1">Uncharacterized protein</fullName>
    </submittedName>
</protein>
<name>A0A2N6N836_BEABA</name>
<reference evidence="1 2" key="1">
    <citation type="journal article" date="2016" name="Appl. Microbiol. Biotechnol.">
        <title>Characterization of T-DNA insertion mutants with decreased virulence in the entomopathogenic fungus Beauveria bassiana JEF-007.</title>
        <authorList>
            <person name="Kim S."/>
            <person name="Lee S.J."/>
            <person name="Nai Y.S."/>
            <person name="Yu J.S."/>
            <person name="Lee M.R."/>
            <person name="Yang Y.T."/>
            <person name="Kim J.S."/>
        </authorList>
    </citation>
    <scope>NUCLEOTIDE SEQUENCE [LARGE SCALE GENOMIC DNA]</scope>
    <source>
        <strain evidence="1 2">JEF-007</strain>
    </source>
</reference>
<accession>A0A2N6N836</accession>
<proteinExistence type="predicted"/>
<gene>
    <name evidence="1" type="ORF">BM221_010722</name>
</gene>
<evidence type="ECO:0000313" key="2">
    <source>
        <dbReference type="Proteomes" id="UP000235728"/>
    </source>
</evidence>